<keyword evidence="4" id="KW-1185">Reference proteome</keyword>
<evidence type="ECO:0000256" key="1">
    <source>
        <dbReference type="SAM" id="Phobius"/>
    </source>
</evidence>
<feature type="domain" description="Bacterial repeat" evidence="2">
    <location>
        <begin position="131"/>
        <end position="181"/>
    </location>
</feature>
<dbReference type="InterPro" id="IPR044060">
    <property type="entry name" value="Bacterial_rp_domain"/>
</dbReference>
<organism evidence="3 4">
    <name type="scientific">Candidatus Acidianus copahuensis</name>
    <dbReference type="NCBI Taxonomy" id="1160895"/>
    <lineage>
        <taxon>Archaea</taxon>
        <taxon>Thermoproteota</taxon>
        <taxon>Thermoprotei</taxon>
        <taxon>Sulfolobales</taxon>
        <taxon>Sulfolobaceae</taxon>
        <taxon>Acidianus</taxon>
    </lineage>
</organism>
<accession>A0A031LP94</accession>
<evidence type="ECO:0000259" key="2">
    <source>
        <dbReference type="Pfam" id="PF18998"/>
    </source>
</evidence>
<sequence>MRLQRVIVLIFALFSLLQISSFSAIPVNITLEGNGIILISYLNNVTLIDRNTTINLPNTTIYLEVYGIQAGSQYLINGNCTSTYFFNPITTTHIIIKQIPDFVNVSVKSIGNGSIILRFSNGTTIHVKNDTVRVIAGQTIMITAKPSSGYSFYKWNDNTSYPVMYIMPYNSTCLIASFTKTPPHDLSLNLSPLLGIGVIVLMGIIYYWKNKRENI</sequence>
<dbReference type="Proteomes" id="UP000024332">
    <property type="component" value="Unassembled WGS sequence"/>
</dbReference>
<keyword evidence="1" id="KW-1133">Transmembrane helix</keyword>
<evidence type="ECO:0000313" key="3">
    <source>
        <dbReference type="EMBL" id="EZQ06585.1"/>
    </source>
</evidence>
<feature type="transmembrane region" description="Helical" evidence="1">
    <location>
        <begin position="190"/>
        <end position="208"/>
    </location>
</feature>
<dbReference type="EMBL" id="JFZT01000043">
    <property type="protein sequence ID" value="EZQ06585.1"/>
    <property type="molecule type" value="Genomic_DNA"/>
</dbReference>
<proteinExistence type="predicted"/>
<keyword evidence="1" id="KW-0472">Membrane</keyword>
<comment type="caution">
    <text evidence="3">The sequence shown here is derived from an EMBL/GenBank/DDBJ whole genome shotgun (WGS) entry which is preliminary data.</text>
</comment>
<gene>
    <name evidence="3" type="ORF">CM19_07280</name>
</gene>
<dbReference type="AlphaFoldDB" id="A0A031LP94"/>
<name>A0A031LP94_9CREN</name>
<reference evidence="3 4" key="1">
    <citation type="submission" date="2014-03" db="EMBL/GenBank/DDBJ databases">
        <title>Draft genome sequence of the novel thermoacidophilic archaea Acidianus copahuensis ALE1 strain, isolated from Copahue volcanic area in Neuquen Argentina.</title>
        <authorList>
            <person name="Urbieta M.S."/>
            <person name="Rascovan N."/>
            <person name="Castro C."/>
            <person name="Revale S."/>
            <person name="Giaveno M.A."/>
            <person name="Vazquez M.P."/>
            <person name="Donati E.R."/>
        </authorList>
    </citation>
    <scope>NUCLEOTIDE SEQUENCE [LARGE SCALE GENOMIC DNA]</scope>
    <source>
        <strain evidence="3 4">ALE1</strain>
    </source>
</reference>
<protein>
    <recommendedName>
        <fullName evidence="2">Bacterial repeat domain-containing protein</fullName>
    </recommendedName>
</protein>
<keyword evidence="1" id="KW-0812">Transmembrane</keyword>
<evidence type="ECO:0000313" key="4">
    <source>
        <dbReference type="Proteomes" id="UP000024332"/>
    </source>
</evidence>
<dbReference type="RefSeq" id="WP_048099711.1">
    <property type="nucleotide sequence ID" value="NZ_JFZT01000043.1"/>
</dbReference>
<dbReference type="Pfam" id="PF18998">
    <property type="entry name" value="Flg_new_2"/>
    <property type="match status" value="1"/>
</dbReference>